<dbReference type="SUPFAM" id="SSF50104">
    <property type="entry name" value="Translation proteins SH3-like domain"/>
    <property type="match status" value="1"/>
</dbReference>
<dbReference type="InterPro" id="IPR008991">
    <property type="entry name" value="Translation_prot_SH3-like_sf"/>
</dbReference>
<feature type="domain" description="KOW" evidence="2">
    <location>
        <begin position="535"/>
        <end position="562"/>
    </location>
</feature>
<accession>A0AA38UM83</accession>
<reference evidence="3" key="1">
    <citation type="submission" date="2022-08" db="EMBL/GenBank/DDBJ databases">
        <authorList>
            <consortium name="DOE Joint Genome Institute"/>
            <person name="Min B."/>
            <person name="Riley R."/>
            <person name="Sierra-Patev S."/>
            <person name="Naranjo-Ortiz M."/>
            <person name="Looney B."/>
            <person name="Konkel Z."/>
            <person name="Slot J.C."/>
            <person name="Sakamoto Y."/>
            <person name="Steenwyk J.L."/>
            <person name="Rokas A."/>
            <person name="Carro J."/>
            <person name="Camarero S."/>
            <person name="Ferreira P."/>
            <person name="Molpeceres G."/>
            <person name="Ruiz-Duenas F.J."/>
            <person name="Serrano A."/>
            <person name="Henrissat B."/>
            <person name="Drula E."/>
            <person name="Hughes K.W."/>
            <person name="Mata J.L."/>
            <person name="Ishikawa N.K."/>
            <person name="Vargas-Isla R."/>
            <person name="Ushijima S."/>
            <person name="Smith C.A."/>
            <person name="Ahrendt S."/>
            <person name="Andreopoulos W."/>
            <person name="He G."/>
            <person name="Labutti K."/>
            <person name="Lipzen A."/>
            <person name="Ng V."/>
            <person name="Sandor L."/>
            <person name="Barry K."/>
            <person name="Martinez A.T."/>
            <person name="Xiao Y."/>
            <person name="Gibbons J.G."/>
            <person name="Terashima K."/>
            <person name="Hibbett D.S."/>
            <person name="Grigoriev I.V."/>
        </authorList>
    </citation>
    <scope>NUCLEOTIDE SEQUENCE</scope>
    <source>
        <strain evidence="3">TFB7829</strain>
    </source>
</reference>
<evidence type="ECO:0000313" key="3">
    <source>
        <dbReference type="EMBL" id="KAJ3979180.1"/>
    </source>
</evidence>
<dbReference type="InterPro" id="IPR005824">
    <property type="entry name" value="KOW"/>
</dbReference>
<evidence type="ECO:0000256" key="1">
    <source>
        <dbReference type="SAM" id="MobiDB-lite"/>
    </source>
</evidence>
<dbReference type="SMART" id="SM00739">
    <property type="entry name" value="KOW"/>
    <property type="match status" value="2"/>
</dbReference>
<comment type="caution">
    <text evidence="3">The sequence shown here is derived from an EMBL/GenBank/DDBJ whole genome shotgun (WGS) entry which is preliminary data.</text>
</comment>
<dbReference type="PANTHER" id="PTHR36721:SF1">
    <property type="entry name" value="OS04G0446401 PROTEIN"/>
    <property type="match status" value="1"/>
</dbReference>
<feature type="domain" description="KOW" evidence="2">
    <location>
        <begin position="692"/>
        <end position="719"/>
    </location>
</feature>
<feature type="compositionally biased region" description="Pro residues" evidence="1">
    <location>
        <begin position="1173"/>
        <end position="1183"/>
    </location>
</feature>
<feature type="compositionally biased region" description="Basic and acidic residues" evidence="1">
    <location>
        <begin position="1511"/>
        <end position="1520"/>
    </location>
</feature>
<gene>
    <name evidence="3" type="ORF">F5890DRAFT_1559077</name>
</gene>
<dbReference type="PANTHER" id="PTHR36721">
    <property type="entry name" value="PROLINE-RICH FAMILY PROTEIN"/>
    <property type="match status" value="1"/>
</dbReference>
<feature type="region of interest" description="Disordered" evidence="1">
    <location>
        <begin position="1472"/>
        <end position="1548"/>
    </location>
</feature>
<feature type="compositionally biased region" description="Pro residues" evidence="1">
    <location>
        <begin position="1149"/>
        <end position="1159"/>
    </location>
</feature>
<evidence type="ECO:0000313" key="4">
    <source>
        <dbReference type="Proteomes" id="UP001163850"/>
    </source>
</evidence>
<proteinExistence type="predicted"/>
<feature type="compositionally biased region" description="Basic residues" evidence="1">
    <location>
        <begin position="1064"/>
        <end position="1075"/>
    </location>
</feature>
<protein>
    <recommendedName>
        <fullName evidence="2">KOW domain-containing protein</fullName>
    </recommendedName>
</protein>
<feature type="region of interest" description="Disordered" evidence="1">
    <location>
        <begin position="1296"/>
        <end position="1320"/>
    </location>
</feature>
<feature type="region of interest" description="Disordered" evidence="1">
    <location>
        <begin position="1421"/>
        <end position="1450"/>
    </location>
</feature>
<dbReference type="Proteomes" id="UP001163850">
    <property type="component" value="Unassembled WGS sequence"/>
</dbReference>
<feature type="compositionally biased region" description="Acidic residues" evidence="1">
    <location>
        <begin position="1014"/>
        <end position="1027"/>
    </location>
</feature>
<dbReference type="EMBL" id="MU802448">
    <property type="protein sequence ID" value="KAJ3979180.1"/>
    <property type="molecule type" value="Genomic_DNA"/>
</dbReference>
<feature type="compositionally biased region" description="Polar residues" evidence="1">
    <location>
        <begin position="1421"/>
        <end position="1430"/>
    </location>
</feature>
<feature type="region of interest" description="Disordered" evidence="1">
    <location>
        <begin position="72"/>
        <end position="92"/>
    </location>
</feature>
<organism evidence="3 4">
    <name type="scientific">Lentinula detonsa</name>
    <dbReference type="NCBI Taxonomy" id="2804962"/>
    <lineage>
        <taxon>Eukaryota</taxon>
        <taxon>Fungi</taxon>
        <taxon>Dikarya</taxon>
        <taxon>Basidiomycota</taxon>
        <taxon>Agaricomycotina</taxon>
        <taxon>Agaricomycetes</taxon>
        <taxon>Agaricomycetidae</taxon>
        <taxon>Agaricales</taxon>
        <taxon>Marasmiineae</taxon>
        <taxon>Omphalotaceae</taxon>
        <taxon>Lentinula</taxon>
    </lineage>
</organism>
<feature type="compositionally biased region" description="Pro residues" evidence="1">
    <location>
        <begin position="1120"/>
        <end position="1135"/>
    </location>
</feature>
<evidence type="ECO:0000259" key="2">
    <source>
        <dbReference type="SMART" id="SM00739"/>
    </source>
</evidence>
<feature type="compositionally biased region" description="Basic and acidic residues" evidence="1">
    <location>
        <begin position="1487"/>
        <end position="1498"/>
    </location>
</feature>
<feature type="compositionally biased region" description="Basic residues" evidence="1">
    <location>
        <begin position="998"/>
        <end position="1009"/>
    </location>
</feature>
<sequence>MTTTKDTTHPAAQNTHLAMKSALDMIAEYGSDDEGLESHPSNHDTSTFTDFATSHDDANVIVLTTHPSLLAESNSKNENVSIPPHPDSSPSLPDSICVDGELFAHSIRDPVHTPGCSPLTSSQIAHTTSRKEHVLSLQRIRPFLDIEAIDNEDEDEEMCCDGDIPEDDFIDNSVPGDTLTSRPSLSTFRSIPRTETTTTRFIDHLEETYVHASQNLIEESKYQATEEITCTNHRDQDWVESVLHESTHRPDDWVLFRADCKSGSEYNILFDVMDSLILQREVRSAFYNPSLGSHIYFEASIPHDRPSVLINFLTVRSDIYVSSLYCVQAIDHKACLRILPHNDRIFSPGTWVKIQSPGLYHGHTGLVRGLRHIPGRLNIAVALVPCIPREWDEPDPPHPKLDILTEDHLDEDDIERRTDNGIPYFKYQNQFFESGLLIEYFSPAMLSVAPDISWDNRRLFIASKHPLVLQRLNSMPMPELWHFEEGESVSIVGEELDLHGEIARGTISRVSIEACEVDTDIGETIVVRMDHLVKRFIPGDYVKVMKGPHADMNGLIGERDGRVLGLIPDFAHSVSIWVDVNSVTAAISNSSLPTLTNNFPWKDLKVRIIDHDFYAQIEGVITRAWPDGHGSARILMYIPSHDCSFELDYTQVAEVESDKTLDKLALDFNGQSSFFDHFNINRSLHRMKTAPEPWIGARVRVVQGHNHGLTGTVRDVNRYRLDLRMKPRASGIVLTVELDVARGNIVSPQVRLDYDFVRELQTRQLLHQVIPPSWRQSFFMPNTMYIPTKFISLTDPIPDRAYTPIIDHDAVSKLYEFVGAWNPRLDSGGIPTHEVEKLGPNFVAASTHFLCNRNLLGIPIRVDIVGGPYDTLKTKTGERYVIPTPTANGHILLQVDQPKIKVGNVFLDATTILKHRDHPKPSTEKRLMVVIGGVQEHIGKLVRRIHHFFKGSKSNANKWFKLVVVEFSGEVERVTDLELELLPNDVEYVRESDEKTRRQNTNKKSKRLKGASNNEEEDNNEESESETDIIPPTGSKRKHSTADDDNEKDVNDPSDSTNNPPKGRTTRRQLKKKRANTLELGEQDLSASHSHLIERTTPRNPSKLPPGDPPSSENSATTPRNPPKLPPAIDPPSPASPKNNATTPRNPSKLPPIDPPSPASPENNATTPRNPLKLPPIDPPSPASPENNAMTPRNPSKLPPNNPRHLNHKQASPDIHAEPYKMFLGSQDPLVSTPNDWEEEDDGLTAAIVAHHLGKISELRNSYREKAWALKPHLSQLIDQRCNLEAEALAFLPYHPRDEEEDEDRTPLSPEEIEEEELRTFKRDSDNPDNVDVIYEHLKKYDMIGVYGIYFRSTYLYRELVTSFLPEVSIPFQKRFGPALPLEMLMLHDMQKRLPLDPRSLADHQKHLSSFKMRNEMDNINKSNFQSQPQPRYPPLAGPSQPQRPSDPLFNTLDAVHIQNNRHSLLDLATAKDKPSHDDSFAPDAHGSGEECHMETNRASRHGAQSRHNMKGKEKAKAVPDDEPSSTEDEGLLREVPSSDEQVQGGQKRGLLYPKCSRRDLIACAPIMTMLFMSFLTPVTRDLNLWNIFEMWYGKNGETKKPETMPLGEWSTFVSKELDKYLKGKLPVDKLKDPDAREEALEEQIEWYHANMDNFIEQKKQSGRMGKTLLKILRPIIAMSRKIQRETGYEIGGYAVHSELESVAWVGTDLLETVKATHGTQMITQAMQIASLVQVQKMVDNNIDKKLGELANHCMLPKGVSTRDRDRKVVPKIFAYDAGKDGAVNIEPSKLQPTTFLTWAYQAKCRISRVFMVTPQEIWER</sequence>
<feature type="compositionally biased region" description="Basic residues" evidence="1">
    <location>
        <begin position="1499"/>
        <end position="1510"/>
    </location>
</feature>
<feature type="region of interest" description="Disordered" evidence="1">
    <location>
        <begin position="991"/>
        <end position="1210"/>
    </location>
</feature>
<name>A0AA38UM83_9AGAR</name>
<feature type="compositionally biased region" description="Acidic residues" evidence="1">
    <location>
        <begin position="1521"/>
        <end position="1530"/>
    </location>
</feature>